<comment type="caution">
    <text evidence="2">The sequence shown here is derived from an EMBL/GenBank/DDBJ whole genome shotgun (WGS) entry which is preliminary data.</text>
</comment>
<dbReference type="EMBL" id="LDAU01000044">
    <property type="protein sequence ID" value="KRX09705.1"/>
    <property type="molecule type" value="Genomic_DNA"/>
</dbReference>
<feature type="compositionally biased region" description="Basic and acidic residues" evidence="1">
    <location>
        <begin position="131"/>
        <end position="142"/>
    </location>
</feature>
<protein>
    <submittedName>
        <fullName evidence="2">Uncharacterized protein</fullName>
    </submittedName>
</protein>
<dbReference type="Proteomes" id="UP000054937">
    <property type="component" value="Unassembled WGS sequence"/>
</dbReference>
<name>A0A0V0R5G0_PSEPJ</name>
<gene>
    <name evidence="2" type="ORF">PPERSA_02577</name>
</gene>
<reference evidence="2 3" key="1">
    <citation type="journal article" date="2015" name="Sci. Rep.">
        <title>Genome of the facultative scuticociliatosis pathogen Pseudocohnilembus persalinus provides insight into its virulence through horizontal gene transfer.</title>
        <authorList>
            <person name="Xiong J."/>
            <person name="Wang G."/>
            <person name="Cheng J."/>
            <person name="Tian M."/>
            <person name="Pan X."/>
            <person name="Warren A."/>
            <person name="Jiang C."/>
            <person name="Yuan D."/>
            <person name="Miao W."/>
        </authorList>
    </citation>
    <scope>NUCLEOTIDE SEQUENCE [LARGE SCALE GENOMIC DNA]</scope>
    <source>
        <strain evidence="2">36N120E</strain>
    </source>
</reference>
<proteinExistence type="predicted"/>
<organism evidence="2 3">
    <name type="scientific">Pseudocohnilembus persalinus</name>
    <name type="common">Ciliate</name>
    <dbReference type="NCBI Taxonomy" id="266149"/>
    <lineage>
        <taxon>Eukaryota</taxon>
        <taxon>Sar</taxon>
        <taxon>Alveolata</taxon>
        <taxon>Ciliophora</taxon>
        <taxon>Intramacronucleata</taxon>
        <taxon>Oligohymenophorea</taxon>
        <taxon>Scuticociliatia</taxon>
        <taxon>Philasterida</taxon>
        <taxon>Pseudocohnilembidae</taxon>
        <taxon>Pseudocohnilembus</taxon>
    </lineage>
</organism>
<evidence type="ECO:0000256" key="1">
    <source>
        <dbReference type="SAM" id="MobiDB-lite"/>
    </source>
</evidence>
<dbReference type="InParanoid" id="A0A0V0R5G0"/>
<evidence type="ECO:0000313" key="2">
    <source>
        <dbReference type="EMBL" id="KRX09705.1"/>
    </source>
</evidence>
<feature type="compositionally biased region" description="Low complexity" evidence="1">
    <location>
        <begin position="59"/>
        <end position="86"/>
    </location>
</feature>
<feature type="compositionally biased region" description="Basic residues" evidence="1">
    <location>
        <begin position="109"/>
        <end position="118"/>
    </location>
</feature>
<feature type="compositionally biased region" description="Acidic residues" evidence="1">
    <location>
        <begin position="25"/>
        <end position="41"/>
    </location>
</feature>
<feature type="region of interest" description="Disordered" evidence="1">
    <location>
        <begin position="1"/>
        <end position="142"/>
    </location>
</feature>
<accession>A0A0V0R5G0</accession>
<dbReference type="AlphaFoldDB" id="A0A0V0R5G0"/>
<keyword evidence="3" id="KW-1185">Reference proteome</keyword>
<evidence type="ECO:0000313" key="3">
    <source>
        <dbReference type="Proteomes" id="UP000054937"/>
    </source>
</evidence>
<sequence>MSDKEDQEQNKNNQESQQKNKAENLELEDQDQLQNEDDSDYVVDNQKSKEKIKKAGSFEENNQNTENETQENKLNQQQENKNQKNLSSQFHNDEDEDHHEETQQLTSRNQKKTNKKKFERIPMSQNINLQDDNKNDTSDGKRQQKLEGFDGIEQSENQEQHNNFASQLNQKKNTLQNQHFNFSNDPNKKIVDYILNDYQEIQVVKRDELKKFIKEFNEDDYMESGVVFSKKNVRNLVGETVIKVKKEPKHTGGIIEFFTNSCTRYLYFEKHQMFSLQHVKKHDYKIKSISQLQNLFKIYVERNTKNVTLAFINNEHNALLPPKHKTYTINDLESFLLSLKQELTTLGCDLHFKK</sequence>